<dbReference type="PANTHER" id="PTHR30441">
    <property type="entry name" value="DUF748 DOMAIN-CONTAINING PROTEIN"/>
    <property type="match status" value="1"/>
</dbReference>
<dbReference type="InterPro" id="IPR052894">
    <property type="entry name" value="AsmA-related"/>
</dbReference>
<protein>
    <recommendedName>
        <fullName evidence="3">DUF748 domain-containing protein</fullName>
    </recommendedName>
</protein>
<dbReference type="PANTHER" id="PTHR30441:SF4">
    <property type="entry name" value="PROTEIN ASMA"/>
    <property type="match status" value="1"/>
</dbReference>
<dbReference type="RefSeq" id="WP_176216793.1">
    <property type="nucleotide sequence ID" value="NZ_FWXD01000005.1"/>
</dbReference>
<dbReference type="GO" id="GO:0005886">
    <property type="term" value="C:plasma membrane"/>
    <property type="evidence" value="ECO:0007669"/>
    <property type="project" value="TreeGrafter"/>
</dbReference>
<keyword evidence="2" id="KW-1185">Reference proteome</keyword>
<reference evidence="1 2" key="1">
    <citation type="submission" date="2017-04" db="EMBL/GenBank/DDBJ databases">
        <authorList>
            <person name="Afonso C.L."/>
            <person name="Miller P.J."/>
            <person name="Scott M.A."/>
            <person name="Spackman E."/>
            <person name="Goraichik I."/>
            <person name="Dimitrov K.M."/>
            <person name="Suarez D.L."/>
            <person name="Swayne D.E."/>
        </authorList>
    </citation>
    <scope>NUCLEOTIDE SEQUENCE [LARGE SCALE GENOMIC DNA]</scope>
    <source>
        <strain evidence="1 2">DSM 23236</strain>
    </source>
</reference>
<dbReference type="Pfam" id="PF05359">
    <property type="entry name" value="DUF748"/>
    <property type="match status" value="1"/>
</dbReference>
<dbReference type="STRING" id="1121001.SAMN02745857_01060"/>
<sequence>MKSSRFTRILLWLLGVVLILTLGAFAALHYAAQTLRDQVVATLGSDSEIGAVDLGWSAITLSQLRIKAPAGWPAADALRASRIVVEPDLRALLSANVHVRKISIEGAYLSIWRTANGKVRLLPSLLERARTATGAASAPQSVSVTIEHIVLQDGAVDFYDSTIRKPAHRLQLQNTDIALDDLRLPALDKQSHLKASATLKGVQRDGKVDIAGWMSFANQDSALTTTLRGVDLVALQPYLIKASETGVKTGSLDLDLKSTITKRHLHAPGTITLRNLELSNRDGLWGTFMGLPRGMVVNGMKDQQGKIALKFTLDGNLDDPRFSLNENMTRRISVGLAEGLGISIKGMAGGIGRTIGKLFGQ</sequence>
<dbReference type="GO" id="GO:0090313">
    <property type="term" value="P:regulation of protein targeting to membrane"/>
    <property type="evidence" value="ECO:0007669"/>
    <property type="project" value="TreeGrafter"/>
</dbReference>
<gene>
    <name evidence="1" type="ORF">SAMN02745857_01060</name>
</gene>
<dbReference type="EMBL" id="FWXD01000005">
    <property type="protein sequence ID" value="SMC20867.1"/>
    <property type="molecule type" value="Genomic_DNA"/>
</dbReference>
<organism evidence="1 2">
    <name type="scientific">Andreprevotia lacus DSM 23236</name>
    <dbReference type="NCBI Taxonomy" id="1121001"/>
    <lineage>
        <taxon>Bacteria</taxon>
        <taxon>Pseudomonadati</taxon>
        <taxon>Pseudomonadota</taxon>
        <taxon>Betaproteobacteria</taxon>
        <taxon>Neisseriales</taxon>
        <taxon>Chitinibacteraceae</taxon>
        <taxon>Andreprevotia</taxon>
    </lineage>
</organism>
<evidence type="ECO:0008006" key="3">
    <source>
        <dbReference type="Google" id="ProtNLM"/>
    </source>
</evidence>
<evidence type="ECO:0000313" key="1">
    <source>
        <dbReference type="EMBL" id="SMC20867.1"/>
    </source>
</evidence>
<dbReference type="Proteomes" id="UP000192761">
    <property type="component" value="Unassembled WGS sequence"/>
</dbReference>
<accession>A0A1W1XAJ0</accession>
<dbReference type="AlphaFoldDB" id="A0A1W1XAJ0"/>
<evidence type="ECO:0000313" key="2">
    <source>
        <dbReference type="Proteomes" id="UP000192761"/>
    </source>
</evidence>
<proteinExistence type="predicted"/>
<dbReference type="InterPro" id="IPR008023">
    <property type="entry name" value="DUF748"/>
</dbReference>
<name>A0A1W1XAJ0_9NEIS</name>